<reference evidence="3 4" key="2">
    <citation type="journal article" date="2006" name="J. Microbiol. Methods">
        <title>Genomic flank-sequencing of plasposon insertion sites for rapid identification of functional genes.</title>
        <authorList>
            <person name="Leveau J.H."/>
            <person name="Gerards S."/>
            <person name="Fritsche K."/>
            <person name="Zondag G."/>
            <person name="van Veen J.A."/>
        </authorList>
    </citation>
    <scope>NUCLEOTIDE SEQUENCE [LARGE SCALE GENOMIC DNA]</scope>
    <source>
        <strain evidence="3 4">Ter331</strain>
    </source>
</reference>
<dbReference type="STRING" id="1005048.CFU_4416"/>
<name>G0AEM9_COLFT</name>
<feature type="domain" description="AsmA" evidence="2">
    <location>
        <begin position="186"/>
        <end position="563"/>
    </location>
</feature>
<reference evidence="3 4" key="3">
    <citation type="journal article" date="2008" name="FEMS Microbiol. Ecol.">
        <title>Identification and characterization of genes underlying chitinolysis in Collimonas fungivorans Ter331.</title>
        <authorList>
            <person name="Fritsche K."/>
            <person name="de Boer W."/>
            <person name="Gerards S."/>
            <person name="van den Berg M."/>
            <person name="van Veen J.A."/>
            <person name="Leveau J.H."/>
        </authorList>
    </citation>
    <scope>NUCLEOTIDE SEQUENCE [LARGE SCALE GENOMIC DNA]</scope>
    <source>
        <strain evidence="3 4">Ter331</strain>
    </source>
</reference>
<keyword evidence="1" id="KW-1133">Transmembrane helix</keyword>
<evidence type="ECO:0000313" key="4">
    <source>
        <dbReference type="Proteomes" id="UP000008392"/>
    </source>
</evidence>
<sequence length="684" mass="72725">MPHNLMTTSTFPPLRRPVRVLLWSIAALIGLIALCVALLLTFDWNRAKPWLNQRVSEATGRNFAIRGDLALTWQKSQTDLDSWRRWVPWPRLSAKDIVLDNPDWAKTGPHMAEIGQLTFSLSPLPLLAHQIVVPSLELDTPSIALERKPDGDNNWTFKSSGPSAWQLQLQKLVLAKGTVRLLDPVSKLDIKADIDSLPAISPEGYGIGWKVGGTFNKAAVGGEGKAGAVLSLQNSSKPYPLQASVHVGKTAIAIQGTLTKPSDLAALDLRLKLSGASMSNLYPLTGIVLPATPPFATEGRLIGKLNSAGGDWIYDKFSGRVGSSDLSGTLEYVAQKPRPLLKGTLLSNQLKLQDLAPLIGADSNASKANRGDGVAQPGNKVLPVEQFDTTRWGSIDADVKFTGRKIIRDKDLPIQDLVADLHLKDSVLSLTPLNFGVAGGNLVSNIKLDGSNKLIKAEMKISARHLKIKQLFPTLASAQASLGEINGDASLSAVGNSVASLLGSSNGELKTLINQGTISKFLLEAAGLNIGNVVISKLFGDKQVKLNCLASDFAVTNGVMDARTFVMDTDDAIVSVQGQVNLAQESLALTINPKTKGLRIFSLRSPLHVTGSFKNPDVGVDKGVLALKAGGAIALGVLAPVAAVLPLINISPDQQSDCAGLLALAKEKPVAPPPGKTLRPKKAR</sequence>
<dbReference type="Proteomes" id="UP000008392">
    <property type="component" value="Chromosome"/>
</dbReference>
<dbReference type="HOGENOM" id="CLU_017234_1_1_4"/>
<accession>G0AEM9</accession>
<evidence type="ECO:0000256" key="1">
    <source>
        <dbReference type="SAM" id="Phobius"/>
    </source>
</evidence>
<dbReference type="GO" id="GO:0090313">
    <property type="term" value="P:regulation of protein targeting to membrane"/>
    <property type="evidence" value="ECO:0007669"/>
    <property type="project" value="TreeGrafter"/>
</dbReference>
<dbReference type="EMBL" id="CP002745">
    <property type="protein sequence ID" value="AEK64237.1"/>
    <property type="molecule type" value="Genomic_DNA"/>
</dbReference>
<proteinExistence type="predicted"/>
<feature type="transmembrane region" description="Helical" evidence="1">
    <location>
        <begin position="20"/>
        <end position="42"/>
    </location>
</feature>
<reference evidence="3 4" key="4">
    <citation type="journal article" date="2010" name="Environ. Microbiol.">
        <title>The bacterial genus Collimonas: mycophagy, weathering and other adaptive solutions to life in oligotrophic soil environments.</title>
        <authorList>
            <person name="Leveau J.H."/>
            <person name="Uroz S."/>
            <person name="de Boer W."/>
        </authorList>
    </citation>
    <scope>NUCLEOTIDE SEQUENCE [LARGE SCALE GENOMIC DNA]</scope>
    <source>
        <strain evidence="3 4">Ter331</strain>
    </source>
</reference>
<keyword evidence="1" id="KW-0812">Transmembrane</keyword>
<organism evidence="3 4">
    <name type="scientific">Collimonas fungivorans (strain Ter331)</name>
    <dbReference type="NCBI Taxonomy" id="1005048"/>
    <lineage>
        <taxon>Bacteria</taxon>
        <taxon>Pseudomonadati</taxon>
        <taxon>Pseudomonadota</taxon>
        <taxon>Betaproteobacteria</taxon>
        <taxon>Burkholderiales</taxon>
        <taxon>Oxalobacteraceae</taxon>
        <taxon>Collimonas</taxon>
    </lineage>
</organism>
<dbReference type="PANTHER" id="PTHR30441">
    <property type="entry name" value="DUF748 DOMAIN-CONTAINING PROTEIN"/>
    <property type="match status" value="1"/>
</dbReference>
<dbReference type="Pfam" id="PF05170">
    <property type="entry name" value="AsmA"/>
    <property type="match status" value="1"/>
</dbReference>
<dbReference type="PANTHER" id="PTHR30441:SF9">
    <property type="entry name" value="ASMA FAMILY PROTEIN YHJG"/>
    <property type="match status" value="1"/>
</dbReference>
<dbReference type="AlphaFoldDB" id="G0AEM9"/>
<dbReference type="eggNOG" id="COG2982">
    <property type="taxonomic scope" value="Bacteria"/>
</dbReference>
<protein>
    <recommendedName>
        <fullName evidence="2">AsmA domain-containing protein</fullName>
    </recommendedName>
</protein>
<evidence type="ECO:0000259" key="2">
    <source>
        <dbReference type="Pfam" id="PF05170"/>
    </source>
</evidence>
<dbReference type="KEGG" id="cfu:CFU_4416"/>
<keyword evidence="4" id="KW-1185">Reference proteome</keyword>
<dbReference type="InterPro" id="IPR052894">
    <property type="entry name" value="AsmA-related"/>
</dbReference>
<dbReference type="GO" id="GO:0005886">
    <property type="term" value="C:plasma membrane"/>
    <property type="evidence" value="ECO:0007669"/>
    <property type="project" value="TreeGrafter"/>
</dbReference>
<reference evidence="3 4" key="1">
    <citation type="journal article" date="2004" name="Environ. Microbiol.">
        <title>Phylogeny-function analysis of (meta)genomic libraries: screening for expression of ribosomal RNA genes by large-insert library fluorescent in situ hybridization (LIL-FISH).</title>
        <authorList>
            <person name="Leveau J.H."/>
            <person name="Gerards S."/>
            <person name="de Boer W."/>
            <person name="van Veen J.A."/>
        </authorList>
    </citation>
    <scope>NUCLEOTIDE SEQUENCE [LARGE SCALE GENOMIC DNA]</scope>
    <source>
        <strain evidence="3 4">Ter331</strain>
    </source>
</reference>
<reference evidence="4" key="6">
    <citation type="submission" date="2011-05" db="EMBL/GenBank/DDBJ databases">
        <title>Complete sequence of Collimonas fungivorans Ter331.</title>
        <authorList>
            <person name="Leveau J.H."/>
        </authorList>
    </citation>
    <scope>NUCLEOTIDE SEQUENCE [LARGE SCALE GENOMIC DNA]</scope>
    <source>
        <strain evidence="4">Ter331</strain>
    </source>
</reference>
<keyword evidence="1" id="KW-0472">Membrane</keyword>
<gene>
    <name evidence="3" type="primary">asmA</name>
    <name evidence="3" type="ordered locus">CFU_4416</name>
</gene>
<reference evidence="3 4" key="5">
    <citation type="journal article" date="2011" name="ISME J.">
        <title>Dual transcriptional profiling of a bacterial/fungal confrontation: Collimonas fungivorans versus Aspergillus niger.</title>
        <authorList>
            <person name="Mela F."/>
            <person name="Fritsche K."/>
            <person name="de Boer W."/>
            <person name="van Veen J.A."/>
            <person name="de Graaff L.H."/>
            <person name="van den Berg M."/>
            <person name="Leveau J.H."/>
        </authorList>
    </citation>
    <scope>NUCLEOTIDE SEQUENCE [LARGE SCALE GENOMIC DNA]</scope>
    <source>
        <strain evidence="3 4">Ter331</strain>
    </source>
</reference>
<evidence type="ECO:0000313" key="3">
    <source>
        <dbReference type="EMBL" id="AEK64237.1"/>
    </source>
</evidence>
<dbReference type="InterPro" id="IPR007844">
    <property type="entry name" value="AsmA"/>
</dbReference>